<dbReference type="SUPFAM" id="SSF47413">
    <property type="entry name" value="lambda repressor-like DNA-binding domains"/>
    <property type="match status" value="1"/>
</dbReference>
<evidence type="ECO:0000313" key="3">
    <source>
        <dbReference type="EMBL" id="TCW32664.1"/>
    </source>
</evidence>
<dbReference type="SMART" id="SM00530">
    <property type="entry name" value="HTH_XRE"/>
    <property type="match status" value="1"/>
</dbReference>
<evidence type="ECO:0000313" key="4">
    <source>
        <dbReference type="Proteomes" id="UP000295247"/>
    </source>
</evidence>
<dbReference type="Gene3D" id="1.10.260.40">
    <property type="entry name" value="lambda repressor-like DNA-binding domains"/>
    <property type="match status" value="1"/>
</dbReference>
<evidence type="ECO:0000256" key="1">
    <source>
        <dbReference type="SAM" id="MobiDB-lite"/>
    </source>
</evidence>
<dbReference type="RefSeq" id="WP_132230635.1">
    <property type="nucleotide sequence ID" value="NZ_NRRH01000028.1"/>
</dbReference>
<organism evidence="3 4">
    <name type="scientific">Marichromatium gracile</name>
    <name type="common">Chromatium gracile</name>
    <dbReference type="NCBI Taxonomy" id="1048"/>
    <lineage>
        <taxon>Bacteria</taxon>
        <taxon>Pseudomonadati</taxon>
        <taxon>Pseudomonadota</taxon>
        <taxon>Gammaproteobacteria</taxon>
        <taxon>Chromatiales</taxon>
        <taxon>Chromatiaceae</taxon>
        <taxon>Marichromatium</taxon>
    </lineage>
</organism>
<protein>
    <submittedName>
        <fullName evidence="3">Cro/C1-type helix-turn-helix DNA-binding protein</fullName>
    </submittedName>
</protein>
<dbReference type="InterPro" id="IPR001387">
    <property type="entry name" value="Cro/C1-type_HTH"/>
</dbReference>
<reference evidence="3 4" key="1">
    <citation type="submission" date="2019-03" db="EMBL/GenBank/DDBJ databases">
        <title>Genomic Encyclopedia of Type Strains, Phase IV (KMG-IV): sequencing the most valuable type-strain genomes for metagenomic binning, comparative biology and taxonomic classification.</title>
        <authorList>
            <person name="Goeker M."/>
        </authorList>
    </citation>
    <scope>NUCLEOTIDE SEQUENCE [LARGE SCALE GENOMIC DNA]</scope>
    <source>
        <strain evidence="3 4">DSM 203</strain>
    </source>
</reference>
<dbReference type="Pfam" id="PF13443">
    <property type="entry name" value="HTH_26"/>
    <property type="match status" value="1"/>
</dbReference>
<feature type="compositionally biased region" description="Basic and acidic residues" evidence="1">
    <location>
        <begin position="70"/>
        <end position="79"/>
    </location>
</feature>
<dbReference type="GO" id="GO:0003677">
    <property type="term" value="F:DNA binding"/>
    <property type="evidence" value="ECO:0007669"/>
    <property type="project" value="UniProtKB-KW"/>
</dbReference>
<dbReference type="PROSITE" id="PS50943">
    <property type="entry name" value="HTH_CROC1"/>
    <property type="match status" value="1"/>
</dbReference>
<dbReference type="Proteomes" id="UP000295247">
    <property type="component" value="Unassembled WGS sequence"/>
</dbReference>
<dbReference type="AlphaFoldDB" id="A0A4R4A4H5"/>
<proteinExistence type="predicted"/>
<evidence type="ECO:0000259" key="2">
    <source>
        <dbReference type="PROSITE" id="PS50943"/>
    </source>
</evidence>
<feature type="region of interest" description="Disordered" evidence="1">
    <location>
        <begin position="70"/>
        <end position="95"/>
    </location>
</feature>
<keyword evidence="3" id="KW-0238">DNA-binding</keyword>
<accession>A0A4R4A4H5</accession>
<dbReference type="EMBL" id="SMDC01000017">
    <property type="protein sequence ID" value="TCW32664.1"/>
    <property type="molecule type" value="Genomic_DNA"/>
</dbReference>
<name>A0A4R4A4H5_MARGR</name>
<dbReference type="InterPro" id="IPR010982">
    <property type="entry name" value="Lambda_DNA-bd_dom_sf"/>
</dbReference>
<gene>
    <name evidence="3" type="ORF">EDC29_11730</name>
</gene>
<sequence length="145" mass="16660">MKTTWNERLRDALTAREKSPAELSRAVDVKPPTVHGWLHGGIKNLKGENLVRVCSYLHIRQEWLLYGRGEMEEQPRHEQPPATPANDPGDDPRLSELPAKYQAIIRLLEGFPQSEIDQLVHDLGEKKSYYDRLLKELLENRRAAG</sequence>
<feature type="domain" description="HTH cro/C1-type" evidence="2">
    <location>
        <begin position="9"/>
        <end position="64"/>
    </location>
</feature>
<comment type="caution">
    <text evidence="3">The sequence shown here is derived from an EMBL/GenBank/DDBJ whole genome shotgun (WGS) entry which is preliminary data.</text>
</comment>